<dbReference type="EMBL" id="GG745338">
    <property type="protein sequence ID" value="KNE61449.1"/>
    <property type="molecule type" value="Genomic_DNA"/>
</dbReference>
<evidence type="ECO:0000313" key="1">
    <source>
        <dbReference type="EMBL" id="KNE61449.1"/>
    </source>
</evidence>
<dbReference type="VEuPathDB" id="FungiDB:AMAG_18630"/>
<dbReference type="Proteomes" id="UP000054350">
    <property type="component" value="Unassembled WGS sequence"/>
</dbReference>
<organism evidence="1 2">
    <name type="scientific">Allomyces macrogynus (strain ATCC 38327)</name>
    <name type="common">Allomyces javanicus var. macrogynus</name>
    <dbReference type="NCBI Taxonomy" id="578462"/>
    <lineage>
        <taxon>Eukaryota</taxon>
        <taxon>Fungi</taxon>
        <taxon>Fungi incertae sedis</taxon>
        <taxon>Blastocladiomycota</taxon>
        <taxon>Blastocladiomycetes</taxon>
        <taxon>Blastocladiales</taxon>
        <taxon>Blastocladiaceae</taxon>
        <taxon>Allomyces</taxon>
    </lineage>
</organism>
<dbReference type="AlphaFoldDB" id="A0A0L0SG77"/>
<sequence>MPTRKPAQAEFPHDSVTNVLLTAAESCFSNIALFCFRAWTWITPSTGGPVACLAGCKRRELLDGGYTVEADEVALANCPARPAGMNENVPWPPAVTFNSERGCYPIAIVGADRTQAEKVDG</sequence>
<reference evidence="1 2" key="2">
    <citation type="submission" date="2009-11" db="EMBL/GenBank/DDBJ databases">
        <title>The Genome Sequence of Allomyces macrogynus strain ATCC 38327.</title>
        <authorList>
            <consortium name="The Broad Institute Genome Sequencing Platform"/>
            <person name="Russ C."/>
            <person name="Cuomo C."/>
            <person name="Shea T."/>
            <person name="Young S.K."/>
            <person name="Zeng Q."/>
            <person name="Koehrsen M."/>
            <person name="Haas B."/>
            <person name="Borodovsky M."/>
            <person name="Guigo R."/>
            <person name="Alvarado L."/>
            <person name="Berlin A."/>
            <person name="Borenstein D."/>
            <person name="Chen Z."/>
            <person name="Engels R."/>
            <person name="Freedman E."/>
            <person name="Gellesch M."/>
            <person name="Goldberg J."/>
            <person name="Griggs A."/>
            <person name="Gujja S."/>
            <person name="Heiman D."/>
            <person name="Hepburn T."/>
            <person name="Howarth C."/>
            <person name="Jen D."/>
            <person name="Larson L."/>
            <person name="Lewis B."/>
            <person name="Mehta T."/>
            <person name="Park D."/>
            <person name="Pearson M."/>
            <person name="Roberts A."/>
            <person name="Saif S."/>
            <person name="Shenoy N."/>
            <person name="Sisk P."/>
            <person name="Stolte C."/>
            <person name="Sykes S."/>
            <person name="Walk T."/>
            <person name="White J."/>
            <person name="Yandava C."/>
            <person name="Burger G."/>
            <person name="Gray M.W."/>
            <person name="Holland P.W.H."/>
            <person name="King N."/>
            <person name="Lang F.B.F."/>
            <person name="Roger A.J."/>
            <person name="Ruiz-Trillo I."/>
            <person name="Lander E."/>
            <person name="Nusbaum C."/>
        </authorList>
    </citation>
    <scope>NUCLEOTIDE SEQUENCE [LARGE SCALE GENOMIC DNA]</scope>
    <source>
        <strain evidence="1 2">ATCC 38327</strain>
    </source>
</reference>
<reference evidence="1 2" key="1">
    <citation type="submission" date="2009-11" db="EMBL/GenBank/DDBJ databases">
        <title>Annotation of Allomyces macrogynus ATCC 38327.</title>
        <authorList>
            <consortium name="The Broad Institute Genome Sequencing Platform"/>
            <person name="Russ C."/>
            <person name="Cuomo C."/>
            <person name="Burger G."/>
            <person name="Gray M.W."/>
            <person name="Holland P.W.H."/>
            <person name="King N."/>
            <person name="Lang F.B.F."/>
            <person name="Roger A.J."/>
            <person name="Ruiz-Trillo I."/>
            <person name="Young S.K."/>
            <person name="Zeng Q."/>
            <person name="Gargeya S."/>
            <person name="Fitzgerald M."/>
            <person name="Haas B."/>
            <person name="Abouelleil A."/>
            <person name="Alvarado L."/>
            <person name="Arachchi H.M."/>
            <person name="Berlin A."/>
            <person name="Chapman S.B."/>
            <person name="Gearin G."/>
            <person name="Goldberg J."/>
            <person name="Griggs A."/>
            <person name="Gujja S."/>
            <person name="Hansen M."/>
            <person name="Heiman D."/>
            <person name="Howarth C."/>
            <person name="Larimer J."/>
            <person name="Lui A."/>
            <person name="MacDonald P.J.P."/>
            <person name="McCowen C."/>
            <person name="Montmayeur A."/>
            <person name="Murphy C."/>
            <person name="Neiman D."/>
            <person name="Pearson M."/>
            <person name="Priest M."/>
            <person name="Roberts A."/>
            <person name="Saif S."/>
            <person name="Shea T."/>
            <person name="Sisk P."/>
            <person name="Stolte C."/>
            <person name="Sykes S."/>
            <person name="Wortman J."/>
            <person name="Nusbaum C."/>
            <person name="Birren B."/>
        </authorList>
    </citation>
    <scope>NUCLEOTIDE SEQUENCE [LARGE SCALE GENOMIC DNA]</scope>
    <source>
        <strain evidence="1 2">ATCC 38327</strain>
    </source>
</reference>
<protein>
    <submittedName>
        <fullName evidence="1">Uncharacterized protein</fullName>
    </submittedName>
</protein>
<evidence type="ECO:0000313" key="2">
    <source>
        <dbReference type="Proteomes" id="UP000054350"/>
    </source>
</evidence>
<dbReference type="OrthoDB" id="64220at2759"/>
<keyword evidence="2" id="KW-1185">Reference proteome</keyword>
<gene>
    <name evidence="1" type="ORF">AMAG_18630</name>
</gene>
<name>A0A0L0SG77_ALLM3</name>
<dbReference type="InterPro" id="IPR043132">
    <property type="entry name" value="BCAT-like_C"/>
</dbReference>
<dbReference type="Gene3D" id="3.20.10.10">
    <property type="entry name" value="D-amino Acid Aminotransferase, subunit A, domain 2"/>
    <property type="match status" value="1"/>
</dbReference>
<accession>A0A0L0SG77</accession>
<proteinExistence type="predicted"/>